<evidence type="ECO:0000259" key="2">
    <source>
        <dbReference type="Pfam" id="PF05970"/>
    </source>
</evidence>
<keyword evidence="1" id="KW-0227">DNA damage</keyword>
<dbReference type="Pfam" id="PF05970">
    <property type="entry name" value="PIF1"/>
    <property type="match status" value="1"/>
</dbReference>
<dbReference type="GO" id="GO:0000723">
    <property type="term" value="P:telomere maintenance"/>
    <property type="evidence" value="ECO:0007669"/>
    <property type="project" value="InterPro"/>
</dbReference>
<keyword evidence="1" id="KW-0067">ATP-binding</keyword>
<keyword evidence="4" id="KW-1185">Reference proteome</keyword>
<dbReference type="InterPro" id="IPR010285">
    <property type="entry name" value="DNA_helicase_pif1-like_DEAD"/>
</dbReference>
<dbReference type="GO" id="GO:0006310">
    <property type="term" value="P:DNA recombination"/>
    <property type="evidence" value="ECO:0007669"/>
    <property type="project" value="UniProtKB-KW"/>
</dbReference>
<protein>
    <recommendedName>
        <fullName evidence="1">ATP-dependent DNA helicase</fullName>
        <ecNumber evidence="1">5.6.2.3</ecNumber>
    </recommendedName>
</protein>
<keyword evidence="1" id="KW-0234">DNA repair</keyword>
<dbReference type="Gene3D" id="3.40.50.300">
    <property type="entry name" value="P-loop containing nucleotide triphosphate hydrolases"/>
    <property type="match status" value="1"/>
</dbReference>
<name>A0A2V1D0A0_9PLEO</name>
<feature type="non-terminal residue" evidence="3">
    <location>
        <position position="99"/>
    </location>
</feature>
<dbReference type="GO" id="GO:0043139">
    <property type="term" value="F:5'-3' DNA helicase activity"/>
    <property type="evidence" value="ECO:0007669"/>
    <property type="project" value="UniProtKB-EC"/>
</dbReference>
<dbReference type="EC" id="5.6.2.3" evidence="1"/>
<keyword evidence="1" id="KW-0347">Helicase</keyword>
<dbReference type="GO" id="GO:0016887">
    <property type="term" value="F:ATP hydrolysis activity"/>
    <property type="evidence" value="ECO:0007669"/>
    <property type="project" value="RHEA"/>
</dbReference>
<dbReference type="GO" id="GO:0006281">
    <property type="term" value="P:DNA repair"/>
    <property type="evidence" value="ECO:0007669"/>
    <property type="project" value="UniProtKB-KW"/>
</dbReference>
<reference evidence="3 4" key="1">
    <citation type="journal article" date="2018" name="Sci. Rep.">
        <title>Comparative genomics provides insights into the lifestyle and reveals functional heterogeneity of dark septate endophytic fungi.</title>
        <authorList>
            <person name="Knapp D.G."/>
            <person name="Nemeth J.B."/>
            <person name="Barry K."/>
            <person name="Hainaut M."/>
            <person name="Henrissat B."/>
            <person name="Johnson J."/>
            <person name="Kuo A."/>
            <person name="Lim J.H.P."/>
            <person name="Lipzen A."/>
            <person name="Nolan M."/>
            <person name="Ohm R.A."/>
            <person name="Tamas L."/>
            <person name="Grigoriev I.V."/>
            <person name="Spatafora J.W."/>
            <person name="Nagy L.G."/>
            <person name="Kovacs G.M."/>
        </authorList>
    </citation>
    <scope>NUCLEOTIDE SEQUENCE [LARGE SCALE GENOMIC DNA]</scope>
    <source>
        <strain evidence="3 4">DSE2036</strain>
    </source>
</reference>
<dbReference type="Proteomes" id="UP000244855">
    <property type="component" value="Unassembled WGS sequence"/>
</dbReference>
<keyword evidence="1" id="KW-0378">Hydrolase</keyword>
<comment type="catalytic activity">
    <reaction evidence="1">
        <text>ATP + H2O = ADP + phosphate + H(+)</text>
        <dbReference type="Rhea" id="RHEA:13065"/>
        <dbReference type="ChEBI" id="CHEBI:15377"/>
        <dbReference type="ChEBI" id="CHEBI:15378"/>
        <dbReference type="ChEBI" id="CHEBI:30616"/>
        <dbReference type="ChEBI" id="CHEBI:43474"/>
        <dbReference type="ChEBI" id="CHEBI:456216"/>
        <dbReference type="EC" id="5.6.2.3"/>
    </reaction>
</comment>
<keyword evidence="1" id="KW-0547">Nucleotide-binding</keyword>
<evidence type="ECO:0000313" key="3">
    <source>
        <dbReference type="EMBL" id="PVH91039.1"/>
    </source>
</evidence>
<sequence length="99" mass="11453">AGSTSLRVDGQTRMDWQEKYMLIIDEISMLGARTLHAVNEQLCIFRGCTEDFGGIPVVLWLGDPHQFRPVQERSILVPSSDFPWDEGKTFRVEQRYQHD</sequence>
<dbReference type="InterPro" id="IPR027417">
    <property type="entry name" value="P-loop_NTPase"/>
</dbReference>
<dbReference type="AlphaFoldDB" id="A0A2V1D0A0"/>
<gene>
    <name evidence="3" type="ORF">DM02DRAFT_508739</name>
</gene>
<organism evidence="3 4">
    <name type="scientific">Periconia macrospinosa</name>
    <dbReference type="NCBI Taxonomy" id="97972"/>
    <lineage>
        <taxon>Eukaryota</taxon>
        <taxon>Fungi</taxon>
        <taxon>Dikarya</taxon>
        <taxon>Ascomycota</taxon>
        <taxon>Pezizomycotina</taxon>
        <taxon>Dothideomycetes</taxon>
        <taxon>Pleosporomycetidae</taxon>
        <taxon>Pleosporales</taxon>
        <taxon>Massarineae</taxon>
        <taxon>Periconiaceae</taxon>
        <taxon>Periconia</taxon>
    </lineage>
</organism>
<dbReference type="GO" id="GO:0005524">
    <property type="term" value="F:ATP binding"/>
    <property type="evidence" value="ECO:0007669"/>
    <property type="project" value="UniProtKB-KW"/>
</dbReference>
<dbReference type="OrthoDB" id="3788185at2759"/>
<accession>A0A2V1D0A0</accession>
<evidence type="ECO:0000313" key="4">
    <source>
        <dbReference type="Proteomes" id="UP000244855"/>
    </source>
</evidence>
<proteinExistence type="inferred from homology"/>
<feature type="domain" description="DNA helicase Pif1-like DEAD-box helicase" evidence="2">
    <location>
        <begin position="9"/>
        <end position="73"/>
    </location>
</feature>
<keyword evidence="1" id="KW-0233">DNA recombination</keyword>
<comment type="similarity">
    <text evidence="1">Belongs to the helicase family.</text>
</comment>
<comment type="cofactor">
    <cofactor evidence="1">
        <name>Mg(2+)</name>
        <dbReference type="ChEBI" id="CHEBI:18420"/>
    </cofactor>
</comment>
<feature type="non-terminal residue" evidence="3">
    <location>
        <position position="1"/>
    </location>
</feature>
<dbReference type="EMBL" id="KZ805983">
    <property type="protein sequence ID" value="PVH91039.1"/>
    <property type="molecule type" value="Genomic_DNA"/>
</dbReference>
<evidence type="ECO:0000256" key="1">
    <source>
        <dbReference type="RuleBase" id="RU363044"/>
    </source>
</evidence>